<reference evidence="9 10" key="1">
    <citation type="submission" date="2018-12" db="EMBL/GenBank/DDBJ databases">
        <authorList>
            <person name="Tiukova I."/>
            <person name="Dainat J."/>
        </authorList>
    </citation>
    <scope>NUCLEOTIDE SEQUENCE [LARGE SCALE GENOMIC DNA]</scope>
</reference>
<keyword evidence="5" id="KW-0694">RNA-binding</keyword>
<dbReference type="InParanoid" id="A0A448YS48"/>
<feature type="region of interest" description="Disordered" evidence="7">
    <location>
        <begin position="225"/>
        <end position="300"/>
    </location>
</feature>
<feature type="compositionally biased region" description="Acidic residues" evidence="7">
    <location>
        <begin position="28"/>
        <end position="41"/>
    </location>
</feature>
<evidence type="ECO:0000256" key="2">
    <source>
        <dbReference type="ARBA" id="ARBA00004201"/>
    </source>
</evidence>
<dbReference type="PANTHER" id="PTHR21551">
    <property type="entry name" value="TOPOISOMERASE II-ASSOCIATED PROTEIN PAT1"/>
    <property type="match status" value="1"/>
</dbReference>
<dbReference type="InterPro" id="IPR019167">
    <property type="entry name" value="PAT1_dom"/>
</dbReference>
<protein>
    <submittedName>
        <fullName evidence="9">DEKNAAC104858</fullName>
    </submittedName>
</protein>
<evidence type="ECO:0000256" key="3">
    <source>
        <dbReference type="ARBA" id="ARBA00009138"/>
    </source>
</evidence>
<evidence type="ECO:0000256" key="6">
    <source>
        <dbReference type="ARBA" id="ARBA00023242"/>
    </source>
</evidence>
<evidence type="ECO:0000313" key="10">
    <source>
        <dbReference type="Proteomes" id="UP000290900"/>
    </source>
</evidence>
<evidence type="ECO:0000256" key="1">
    <source>
        <dbReference type="ARBA" id="ARBA00004123"/>
    </source>
</evidence>
<evidence type="ECO:0000256" key="4">
    <source>
        <dbReference type="ARBA" id="ARBA00022490"/>
    </source>
</evidence>
<dbReference type="GO" id="GO:0000932">
    <property type="term" value="C:P-body"/>
    <property type="evidence" value="ECO:0007669"/>
    <property type="project" value="UniProtKB-SubCell"/>
</dbReference>
<keyword evidence="4" id="KW-0963">Cytoplasm</keyword>
<dbReference type="STRING" id="13370.A0A448YS48"/>
<organism evidence="9 10">
    <name type="scientific">Brettanomyces naardenensis</name>
    <name type="common">Yeast</name>
    <dbReference type="NCBI Taxonomy" id="13370"/>
    <lineage>
        <taxon>Eukaryota</taxon>
        <taxon>Fungi</taxon>
        <taxon>Dikarya</taxon>
        <taxon>Ascomycota</taxon>
        <taxon>Saccharomycotina</taxon>
        <taxon>Pichiomycetes</taxon>
        <taxon>Pichiales</taxon>
        <taxon>Pichiaceae</taxon>
        <taxon>Brettanomyces</taxon>
    </lineage>
</organism>
<feature type="region of interest" description="Disordered" evidence="7">
    <location>
        <begin position="1"/>
        <end position="128"/>
    </location>
</feature>
<feature type="compositionally biased region" description="Low complexity" evidence="7">
    <location>
        <begin position="316"/>
        <end position="350"/>
    </location>
</feature>
<feature type="compositionally biased region" description="Low complexity" evidence="7">
    <location>
        <begin position="58"/>
        <end position="73"/>
    </location>
</feature>
<dbReference type="Proteomes" id="UP000290900">
    <property type="component" value="Unassembled WGS sequence"/>
</dbReference>
<feature type="compositionally biased region" description="Polar residues" evidence="7">
    <location>
        <begin position="105"/>
        <end position="121"/>
    </location>
</feature>
<dbReference type="InterPro" id="IPR039900">
    <property type="entry name" value="Pat1-like"/>
</dbReference>
<dbReference type="GO" id="GO:0003723">
    <property type="term" value="F:RNA binding"/>
    <property type="evidence" value="ECO:0007669"/>
    <property type="project" value="UniProtKB-KW"/>
</dbReference>
<dbReference type="FunCoup" id="A0A448YS48">
    <property type="interactions" value="255"/>
</dbReference>
<dbReference type="GO" id="GO:0000290">
    <property type="term" value="P:deadenylation-dependent decapping of nuclear-transcribed mRNA"/>
    <property type="evidence" value="ECO:0007669"/>
    <property type="project" value="InterPro"/>
</dbReference>
<evidence type="ECO:0000313" key="9">
    <source>
        <dbReference type="EMBL" id="VEU23742.1"/>
    </source>
</evidence>
<proteinExistence type="inferred from homology"/>
<accession>A0A448YS48</accession>
<keyword evidence="6" id="KW-0539">Nucleus</keyword>
<dbReference type="GO" id="GO:0005634">
    <property type="term" value="C:nucleus"/>
    <property type="evidence" value="ECO:0007669"/>
    <property type="project" value="UniProtKB-SubCell"/>
</dbReference>
<feature type="compositionally biased region" description="Polar residues" evidence="7">
    <location>
        <begin position="82"/>
        <end position="96"/>
    </location>
</feature>
<feature type="compositionally biased region" description="Polar residues" evidence="7">
    <location>
        <begin position="265"/>
        <end position="278"/>
    </location>
</feature>
<keyword evidence="10" id="KW-1185">Reference proteome</keyword>
<name>A0A448YS48_BRENA</name>
<dbReference type="PANTHER" id="PTHR21551:SF0">
    <property type="entry name" value="PROTEIN ASSOCIATED WITH TOPO II RELATED-1, ISOFORM A"/>
    <property type="match status" value="1"/>
</dbReference>
<evidence type="ECO:0000256" key="7">
    <source>
        <dbReference type="SAM" id="MobiDB-lite"/>
    </source>
</evidence>
<evidence type="ECO:0000256" key="5">
    <source>
        <dbReference type="ARBA" id="ARBA00022884"/>
    </source>
</evidence>
<gene>
    <name evidence="9" type="ORF">BRENAR_LOCUS4471</name>
</gene>
<feature type="domain" description="mRNA decay factor PAT1" evidence="8">
    <location>
        <begin position="575"/>
        <end position="842"/>
    </location>
</feature>
<feature type="compositionally biased region" description="Low complexity" evidence="7">
    <location>
        <begin position="279"/>
        <end position="299"/>
    </location>
</feature>
<dbReference type="OrthoDB" id="74835at2759"/>
<evidence type="ECO:0000259" key="8">
    <source>
        <dbReference type="Pfam" id="PF09770"/>
    </source>
</evidence>
<feature type="domain" description="mRNA decay factor PAT1" evidence="8">
    <location>
        <begin position="80"/>
        <end position="568"/>
    </location>
</feature>
<comment type="subcellular location">
    <subcellularLocation>
        <location evidence="2">Cytoplasm</location>
        <location evidence="2">P-body</location>
    </subcellularLocation>
    <subcellularLocation>
        <location evidence="1">Nucleus</location>
    </subcellularLocation>
</comment>
<dbReference type="AlphaFoldDB" id="A0A448YS48"/>
<dbReference type="Pfam" id="PF09770">
    <property type="entry name" value="PAT1"/>
    <property type="match status" value="2"/>
</dbReference>
<feature type="region of interest" description="Disordered" evidence="7">
    <location>
        <begin position="316"/>
        <end position="360"/>
    </location>
</feature>
<dbReference type="EMBL" id="CAACVR010000056">
    <property type="protein sequence ID" value="VEU23742.1"/>
    <property type="molecule type" value="Genomic_DNA"/>
</dbReference>
<dbReference type="GO" id="GO:0033962">
    <property type="term" value="P:P-body assembly"/>
    <property type="evidence" value="ECO:0007669"/>
    <property type="project" value="TreeGrafter"/>
</dbReference>
<feature type="compositionally biased region" description="Low complexity" evidence="7">
    <location>
        <begin position="225"/>
        <end position="263"/>
    </location>
</feature>
<comment type="similarity">
    <text evidence="3">Belongs to the PAT1 family.</text>
</comment>
<sequence length="854" mass="95732">MSFFGFDPSGQPGHRKDGKLDLDSFQNFDDEMHSEEEDALNDETFGAAADNLSKDFDFSSGSGSKLSSKGGLKPAPAPIQPNAISYAQAANTTGNDSLRPMESLWNDQQQNSEVQSAQSQETEPEKKVFSLEEIEAKMRAQPPPSQLPQLPPPQQQFSPGMNPFMLPPQAQQQLLASAIASGRYPDMQTAARAVTQMLMAPPPMSQQGMMPQGMMPPPFMGYPVQPMGMGLPQQGLPQQGLPQQGLPQQGQIPQPIQQAPIQPENGETQRAQQHQSPLQTQEEQAAPAPEAPSVAQVQVSPPEERLDLNSFPTIEAASQTKSADSSSASSPRQPQQSHQLQQHQQGFHQQGYRGGNNYRGHHFYNQQQRQYQQRQQVENLNPEERSKYLARQEKVGKITRASGFMNPRDKDFITRIQLSQIVTDDPYNEDFYCQVYKVLNSSVEENSMNYLAKKYLEQSGHRLGGRSKRADIALQRMQQQVSKAVSVAKERGERSGVLSKEGALGKVSFGTGKRPRQLLVVNAENKENDENDLLPKEYKMYRSSRSVQLSSIESVYSEVLKLESRERENEGIDDSELWKSLQVSDGATAEDTVDPFVALLSFDKMMKVFTRVFPLLSAEHKIATIERIFSDLQKVDVVLKGSYKNYPQQNYEIPKDVRSRIELFQITVLKTLVLYLSDAPFALVLHLLDSIVKKNNVLFLCTTKIGLSLITVLISRLELIKQEFSKNLSAQDLSQWQQTYDSLFQCLEGRLVTVIPPYFSKDEQKSVKNGDSEGDDSYIWQFLASLSLAGLLDHQRIIVDEVRDEIFGAMAAAKKLKTEGNVERAEKYLNNLNLFLNVMGLKANEDDITELSDE</sequence>